<organism evidence="5 6">
    <name type="scientific">Peptoniphilus lacrimalis</name>
    <dbReference type="NCBI Taxonomy" id="33031"/>
    <lineage>
        <taxon>Bacteria</taxon>
        <taxon>Bacillati</taxon>
        <taxon>Bacillota</taxon>
        <taxon>Tissierellia</taxon>
        <taxon>Tissierellales</taxon>
        <taxon>Peptoniphilaceae</taxon>
        <taxon>Peptoniphilus</taxon>
    </lineage>
</organism>
<dbReference type="InterPro" id="IPR036388">
    <property type="entry name" value="WH-like_DNA-bd_sf"/>
</dbReference>
<evidence type="ECO:0000313" key="6">
    <source>
        <dbReference type="Proteomes" id="UP000255517"/>
    </source>
</evidence>
<dbReference type="STRING" id="1122949.GCA_000378725_01321"/>
<proteinExistence type="predicted"/>
<dbReference type="PROSITE" id="PS50949">
    <property type="entry name" value="HTH_GNTR"/>
    <property type="match status" value="1"/>
</dbReference>
<evidence type="ECO:0000256" key="3">
    <source>
        <dbReference type="ARBA" id="ARBA00023163"/>
    </source>
</evidence>
<dbReference type="SMART" id="SM00345">
    <property type="entry name" value="HTH_GNTR"/>
    <property type="match status" value="1"/>
</dbReference>
<evidence type="ECO:0000256" key="1">
    <source>
        <dbReference type="ARBA" id="ARBA00023015"/>
    </source>
</evidence>
<dbReference type="EMBL" id="UGSZ01000001">
    <property type="protein sequence ID" value="SUB57829.1"/>
    <property type="molecule type" value="Genomic_DNA"/>
</dbReference>
<evidence type="ECO:0000313" key="5">
    <source>
        <dbReference type="EMBL" id="SUB57829.1"/>
    </source>
</evidence>
<dbReference type="GO" id="GO:0003700">
    <property type="term" value="F:DNA-binding transcription factor activity"/>
    <property type="evidence" value="ECO:0007669"/>
    <property type="project" value="InterPro"/>
</dbReference>
<evidence type="ECO:0000259" key="4">
    <source>
        <dbReference type="PROSITE" id="PS50949"/>
    </source>
</evidence>
<accession>A0A379C6T7</accession>
<protein>
    <submittedName>
        <fullName evidence="5">HTH-type transcriptional repressor yvoA</fullName>
    </submittedName>
</protein>
<dbReference type="CDD" id="cd07377">
    <property type="entry name" value="WHTH_GntR"/>
    <property type="match status" value="1"/>
</dbReference>
<dbReference type="Gene3D" id="1.10.10.10">
    <property type="entry name" value="Winged helix-like DNA-binding domain superfamily/Winged helix DNA-binding domain"/>
    <property type="match status" value="1"/>
</dbReference>
<dbReference type="InterPro" id="IPR036390">
    <property type="entry name" value="WH_DNA-bd_sf"/>
</dbReference>
<dbReference type="GO" id="GO:0003677">
    <property type="term" value="F:DNA binding"/>
    <property type="evidence" value="ECO:0007669"/>
    <property type="project" value="UniProtKB-KW"/>
</dbReference>
<gene>
    <name evidence="5" type="primary">yvoA</name>
    <name evidence="5" type="ORF">NCTC13149_01689</name>
</gene>
<dbReference type="RefSeq" id="WP_004825108.1">
    <property type="nucleotide sequence ID" value="NZ_CAMUOS010000006.1"/>
</dbReference>
<dbReference type="SUPFAM" id="SSF46785">
    <property type="entry name" value="Winged helix' DNA-binding domain"/>
    <property type="match status" value="1"/>
</dbReference>
<keyword evidence="1" id="KW-0805">Transcription regulation</keyword>
<dbReference type="AlphaFoldDB" id="A0A379C6T7"/>
<sequence>MNIIISGKSEKPIYEQIKYQIKKAIILGQLKKDSPLPGLRSLASDLKVSVITTKRAYSELENEGLIYTVAGKGSFVSSIDKEIFYEEGIEKIEEKFKDIIIISQDLKMSKKDLFDILENLYKI</sequence>
<feature type="domain" description="HTH gntR-type" evidence="4">
    <location>
        <begin position="11"/>
        <end position="79"/>
    </location>
</feature>
<keyword evidence="2" id="KW-0238">DNA-binding</keyword>
<keyword evidence="3" id="KW-0804">Transcription</keyword>
<dbReference type="Proteomes" id="UP000255517">
    <property type="component" value="Unassembled WGS sequence"/>
</dbReference>
<dbReference type="PANTHER" id="PTHR38445">
    <property type="entry name" value="HTH-TYPE TRANSCRIPTIONAL REPRESSOR YTRA"/>
    <property type="match status" value="1"/>
</dbReference>
<name>A0A379C6T7_9FIRM</name>
<dbReference type="Pfam" id="PF00392">
    <property type="entry name" value="GntR"/>
    <property type="match status" value="1"/>
</dbReference>
<dbReference type="OrthoDB" id="9801546at2"/>
<dbReference type="InterPro" id="IPR000524">
    <property type="entry name" value="Tscrpt_reg_HTH_GntR"/>
</dbReference>
<dbReference type="PANTHER" id="PTHR38445:SF7">
    <property type="entry name" value="GNTR-FAMILY TRANSCRIPTIONAL REGULATOR"/>
    <property type="match status" value="1"/>
</dbReference>
<reference evidence="5 6" key="1">
    <citation type="submission" date="2018-06" db="EMBL/GenBank/DDBJ databases">
        <authorList>
            <consortium name="Pathogen Informatics"/>
            <person name="Doyle S."/>
        </authorList>
    </citation>
    <scope>NUCLEOTIDE SEQUENCE [LARGE SCALE GENOMIC DNA]</scope>
    <source>
        <strain evidence="5 6">NCTC13149</strain>
    </source>
</reference>
<evidence type="ECO:0000256" key="2">
    <source>
        <dbReference type="ARBA" id="ARBA00023125"/>
    </source>
</evidence>